<comment type="caution">
    <text evidence="3">The sequence shown here is derived from an EMBL/GenBank/DDBJ whole genome shotgun (WGS) entry which is preliminary data.</text>
</comment>
<dbReference type="InterPro" id="IPR002999">
    <property type="entry name" value="Tudor"/>
</dbReference>
<gene>
    <name evidence="3" type="ORF">L596_028750</name>
</gene>
<dbReference type="AlphaFoldDB" id="A0A4U5LZ90"/>
<evidence type="ECO:0000256" key="1">
    <source>
        <dbReference type="SAM" id="MobiDB-lite"/>
    </source>
</evidence>
<organism evidence="3 4">
    <name type="scientific">Steinernema carpocapsae</name>
    <name type="common">Entomopathogenic nematode</name>
    <dbReference type="NCBI Taxonomy" id="34508"/>
    <lineage>
        <taxon>Eukaryota</taxon>
        <taxon>Metazoa</taxon>
        <taxon>Ecdysozoa</taxon>
        <taxon>Nematoda</taxon>
        <taxon>Chromadorea</taxon>
        <taxon>Rhabditida</taxon>
        <taxon>Tylenchina</taxon>
        <taxon>Panagrolaimomorpha</taxon>
        <taxon>Strongyloidoidea</taxon>
        <taxon>Steinernematidae</taxon>
        <taxon>Steinernema</taxon>
    </lineage>
</organism>
<name>A0A4U5LZ90_STECR</name>
<keyword evidence="4" id="KW-1185">Reference proteome</keyword>
<accession>A0A4U5LZ90</accession>
<feature type="region of interest" description="Disordered" evidence="1">
    <location>
        <begin position="86"/>
        <end position="115"/>
    </location>
</feature>
<dbReference type="OrthoDB" id="10392198at2759"/>
<evidence type="ECO:0000313" key="4">
    <source>
        <dbReference type="Proteomes" id="UP000298663"/>
    </source>
</evidence>
<feature type="domain" description="Tudor" evidence="2">
    <location>
        <begin position="127"/>
        <end position="245"/>
    </location>
</feature>
<dbReference type="Gene3D" id="2.30.30.140">
    <property type="match status" value="1"/>
</dbReference>
<dbReference type="SUPFAM" id="SSF63748">
    <property type="entry name" value="Tudor/PWWP/MBT"/>
    <property type="match status" value="1"/>
</dbReference>
<reference evidence="3 4" key="1">
    <citation type="journal article" date="2015" name="Genome Biol.">
        <title>Comparative genomics of Steinernema reveals deeply conserved gene regulatory networks.</title>
        <authorList>
            <person name="Dillman A.R."/>
            <person name="Macchietto M."/>
            <person name="Porter C.F."/>
            <person name="Rogers A."/>
            <person name="Williams B."/>
            <person name="Antoshechkin I."/>
            <person name="Lee M.M."/>
            <person name="Goodwin Z."/>
            <person name="Lu X."/>
            <person name="Lewis E.E."/>
            <person name="Goodrich-Blair H."/>
            <person name="Stock S.P."/>
            <person name="Adams B.J."/>
            <person name="Sternberg P.W."/>
            <person name="Mortazavi A."/>
        </authorList>
    </citation>
    <scope>NUCLEOTIDE SEQUENCE [LARGE SCALE GENOMIC DNA]</scope>
    <source>
        <strain evidence="3 4">ALL</strain>
    </source>
</reference>
<sequence>MHLLDDAVMDQEVFDAEWYRLSNNMDQLKHDSADFKTMDKIYQLMYRLNCSIEGIWRQANEQPKAPTEAFEVHCGNIDLEDAIEGKEDDSSELQSASVTSRNPNLSEMAKKPNGALRYPKTEEWREDEEFGAKLISSASPLEFVVITAANQKMLEELNAKLDRRHSRLLKSRLPREKCVPHQPCLALHGERFHRALIMAVGFEDVHLKIVDSGRTLFSPFSSIFEIPSRYVNHAPPLASTCFLAGGDSRYMEAEFVDNFNEIVNRVSNLRVTATGVRHPRSGHPIVTLNCASSGEAIQCYNKNKIH</sequence>
<proteinExistence type="predicted"/>
<protein>
    <recommendedName>
        <fullName evidence="2">Tudor domain-containing protein</fullName>
    </recommendedName>
</protein>
<dbReference type="EMBL" id="AZBU02000011">
    <property type="protein sequence ID" value="TKR61666.1"/>
    <property type="molecule type" value="Genomic_DNA"/>
</dbReference>
<feature type="compositionally biased region" description="Polar residues" evidence="1">
    <location>
        <begin position="92"/>
        <end position="105"/>
    </location>
</feature>
<dbReference type="Proteomes" id="UP000298663">
    <property type="component" value="Unassembled WGS sequence"/>
</dbReference>
<dbReference type="Pfam" id="PF00567">
    <property type="entry name" value="TUDOR"/>
    <property type="match status" value="1"/>
</dbReference>
<evidence type="ECO:0000313" key="3">
    <source>
        <dbReference type="EMBL" id="TKR61666.1"/>
    </source>
</evidence>
<evidence type="ECO:0000259" key="2">
    <source>
        <dbReference type="Pfam" id="PF00567"/>
    </source>
</evidence>
<reference evidence="3 4" key="2">
    <citation type="journal article" date="2019" name="G3 (Bethesda)">
        <title>Hybrid Assembly of the Genome of the Entomopathogenic Nematode Steinernema carpocapsae Identifies the X-Chromosome.</title>
        <authorList>
            <person name="Serra L."/>
            <person name="Macchietto M."/>
            <person name="Macias-Munoz A."/>
            <person name="McGill C.J."/>
            <person name="Rodriguez I.M."/>
            <person name="Rodriguez B."/>
            <person name="Murad R."/>
            <person name="Mortazavi A."/>
        </authorList>
    </citation>
    <scope>NUCLEOTIDE SEQUENCE [LARGE SCALE GENOMIC DNA]</scope>
    <source>
        <strain evidence="3 4">ALL</strain>
    </source>
</reference>